<sequence>MNSRSLLSRGRLLTQRNLSTSRVICGSKTDSSSHASPSGIFSSLLHGSEQAKAEGETEIHQHSRLIGRNKYVHELVSHAVKPDCREQYRAAAEEYFAGLAKDPSLKVKLTGSWETLIGPVDNFVHILEYENYDGYDDVMRKLQTHPTLPGILNKQILPAVQSRHSQLMSEFAFWPSSPPRQNGGIYELRSYQLIPGRLLEWEHAWKRGLEARKRFVQPAGGWFSQVGTLHEVHHLWQYPNLAERKLTREQAWNVSGWSHTVQETVKLAQSMKCSILLPCAWSTLK</sequence>
<dbReference type="GO" id="GO:0005739">
    <property type="term" value="C:mitochondrion"/>
    <property type="evidence" value="ECO:0007669"/>
    <property type="project" value="TreeGrafter"/>
</dbReference>
<gene>
    <name evidence="3" type="ORF">FFLO_05140</name>
</gene>
<proteinExistence type="inferred from homology"/>
<dbReference type="Pfam" id="PF07978">
    <property type="entry name" value="NIPSNAP"/>
    <property type="match status" value="2"/>
</dbReference>
<protein>
    <recommendedName>
        <fullName evidence="2">NIPSNAP domain-containing protein</fullName>
    </recommendedName>
</protein>
<keyword evidence="4" id="KW-1185">Reference proteome</keyword>
<feature type="domain" description="NIPSNAP" evidence="2">
    <location>
        <begin position="186"/>
        <end position="282"/>
    </location>
</feature>
<comment type="similarity">
    <text evidence="1">Belongs to the NipSnap family.</text>
</comment>
<dbReference type="PANTHER" id="PTHR21017">
    <property type="entry name" value="NIPSNAP-RELATED"/>
    <property type="match status" value="1"/>
</dbReference>
<evidence type="ECO:0000256" key="1">
    <source>
        <dbReference type="ARBA" id="ARBA00005291"/>
    </source>
</evidence>
<dbReference type="InterPro" id="IPR011008">
    <property type="entry name" value="Dimeric_a/b-barrel"/>
</dbReference>
<organism evidence="3 4">
    <name type="scientific">Filobasidium floriforme</name>
    <dbReference type="NCBI Taxonomy" id="5210"/>
    <lineage>
        <taxon>Eukaryota</taxon>
        <taxon>Fungi</taxon>
        <taxon>Dikarya</taxon>
        <taxon>Basidiomycota</taxon>
        <taxon>Agaricomycotina</taxon>
        <taxon>Tremellomycetes</taxon>
        <taxon>Filobasidiales</taxon>
        <taxon>Filobasidiaceae</taxon>
        <taxon>Filobasidium</taxon>
    </lineage>
</organism>
<dbReference type="FunFam" id="3.30.70.100:FF:000004">
    <property type="entry name" value="NIPSNAP family protein"/>
    <property type="match status" value="1"/>
</dbReference>
<evidence type="ECO:0000313" key="4">
    <source>
        <dbReference type="Proteomes" id="UP000812966"/>
    </source>
</evidence>
<dbReference type="InterPro" id="IPR051557">
    <property type="entry name" value="NipSnap_domain"/>
</dbReference>
<evidence type="ECO:0000313" key="3">
    <source>
        <dbReference type="EMBL" id="KAG7530307.1"/>
    </source>
</evidence>
<dbReference type="Gene3D" id="3.30.70.100">
    <property type="match status" value="2"/>
</dbReference>
<comment type="caution">
    <text evidence="3">The sequence shown here is derived from an EMBL/GenBank/DDBJ whole genome shotgun (WGS) entry which is preliminary data.</text>
</comment>
<dbReference type="Proteomes" id="UP000812966">
    <property type="component" value="Unassembled WGS sequence"/>
</dbReference>
<dbReference type="EMBL" id="JABELV010000122">
    <property type="protein sequence ID" value="KAG7530307.1"/>
    <property type="molecule type" value="Genomic_DNA"/>
</dbReference>
<dbReference type="AlphaFoldDB" id="A0A8K0JHK8"/>
<dbReference type="SUPFAM" id="SSF54909">
    <property type="entry name" value="Dimeric alpha+beta barrel"/>
    <property type="match status" value="2"/>
</dbReference>
<dbReference type="InterPro" id="IPR012577">
    <property type="entry name" value="NIPSNAP"/>
</dbReference>
<evidence type="ECO:0000259" key="2">
    <source>
        <dbReference type="Pfam" id="PF07978"/>
    </source>
</evidence>
<reference evidence="3" key="1">
    <citation type="submission" date="2020-04" db="EMBL/GenBank/DDBJ databases">
        <title>Analysis of mating type loci in Filobasidium floriforme.</title>
        <authorList>
            <person name="Nowrousian M."/>
        </authorList>
    </citation>
    <scope>NUCLEOTIDE SEQUENCE</scope>
    <source>
        <strain evidence="3">CBS 6242</strain>
    </source>
</reference>
<accession>A0A8K0JHK8</accession>
<dbReference type="PANTHER" id="PTHR21017:SF17">
    <property type="entry name" value="PROTEIN NIPSNAP"/>
    <property type="match status" value="1"/>
</dbReference>
<feature type="domain" description="NIPSNAP" evidence="2">
    <location>
        <begin position="94"/>
        <end position="173"/>
    </location>
</feature>
<dbReference type="GO" id="GO:0000423">
    <property type="term" value="P:mitophagy"/>
    <property type="evidence" value="ECO:0007669"/>
    <property type="project" value="UniProtKB-ARBA"/>
</dbReference>
<name>A0A8K0JHK8_9TREE</name>